<dbReference type="EMBL" id="WIJK01000015">
    <property type="protein sequence ID" value="MQQ52537.1"/>
    <property type="molecule type" value="Genomic_DNA"/>
</dbReference>
<organism evidence="2 3">
    <name type="scientific">Streptococcus mitis</name>
    <dbReference type="NCBI Taxonomy" id="28037"/>
    <lineage>
        <taxon>Bacteria</taxon>
        <taxon>Bacillati</taxon>
        <taxon>Bacillota</taxon>
        <taxon>Bacilli</taxon>
        <taxon>Lactobacillales</taxon>
        <taxon>Streptococcaceae</taxon>
        <taxon>Streptococcus</taxon>
        <taxon>Streptococcus mitis group</taxon>
    </lineage>
</organism>
<proteinExistence type="predicted"/>
<evidence type="ECO:0000313" key="2">
    <source>
        <dbReference type="EMBL" id="MQQ52537.1"/>
    </source>
</evidence>
<evidence type="ECO:0000313" key="3">
    <source>
        <dbReference type="Proteomes" id="UP000467560"/>
    </source>
</evidence>
<sequence>MKQNIENINKRGIDLRDLGIDAYAYDYSVIPDLLDNLQANNQIILGGDVFCYKNAQLTHTYDHWYYEKQDPTIDSSKSIIQTEKYISNYVKDHGEHYYFSIVLDNEEFNL</sequence>
<accession>A0A7X1RLV6</accession>
<dbReference type="Proteomes" id="UP000467560">
    <property type="component" value="Unassembled WGS sequence"/>
</dbReference>
<dbReference type="RefSeq" id="WP_153225344.1">
    <property type="nucleotide sequence ID" value="NZ_WIJK01000015.1"/>
</dbReference>
<reference evidence="2 3" key="1">
    <citation type="submission" date="2019-10" db="EMBL/GenBank/DDBJ databases">
        <title>Streptococcus mitis of the oral and urogenital tracts.</title>
        <authorList>
            <person name="Price T."/>
            <person name="Mores C.R."/>
            <person name="Putonti C."/>
            <person name="Wolfe A.J."/>
        </authorList>
    </citation>
    <scope>NUCLEOTIDE SEQUENCE [LARGE SCALE GENOMIC DNA]</scope>
    <source>
        <strain evidence="2 3">SM16</strain>
    </source>
</reference>
<comment type="caution">
    <text evidence="2">The sequence shown here is derived from an EMBL/GenBank/DDBJ whole genome shotgun (WGS) entry which is preliminary data.</text>
</comment>
<feature type="domain" description="Immunity protein 40" evidence="1">
    <location>
        <begin position="15"/>
        <end position="103"/>
    </location>
</feature>
<evidence type="ECO:0000259" key="1">
    <source>
        <dbReference type="Pfam" id="PF15569"/>
    </source>
</evidence>
<gene>
    <name evidence="2" type="ORF">GEZ89_06150</name>
</gene>
<dbReference type="InterPro" id="IPR029080">
    <property type="entry name" value="Imm40"/>
</dbReference>
<protein>
    <recommendedName>
        <fullName evidence="1">Immunity protein 40 domain-containing protein</fullName>
    </recommendedName>
</protein>
<dbReference type="Pfam" id="PF15569">
    <property type="entry name" value="Imm40"/>
    <property type="match status" value="1"/>
</dbReference>
<dbReference type="AlphaFoldDB" id="A0A7X1RLV6"/>
<name>A0A7X1RLV6_STRMT</name>